<gene>
    <name evidence="1" type="ORF">PSTG_17098</name>
</gene>
<dbReference type="Proteomes" id="UP000054564">
    <property type="component" value="Unassembled WGS sequence"/>
</dbReference>
<sequence length="190" mass="21623">MSFNRPPSYASEHSHEVSSVFSPDHIFEFGNRVNYPFHPFSYQDMLDAYYLRDGPFGFNDIPGIATASSQTPSYSDNPWMRMKMQAIREFLNSHPEAIIHTPSARMHLPLTSTMLSALWKLPPLWMMLPRLISELEPSLKDHALRSTLVSWILLGTSSSKLCAEAGAFPLALFWNPANSVRLLTEYSWIS</sequence>
<organism evidence="1 2">
    <name type="scientific">Puccinia striiformis f. sp. tritici PST-78</name>
    <dbReference type="NCBI Taxonomy" id="1165861"/>
    <lineage>
        <taxon>Eukaryota</taxon>
        <taxon>Fungi</taxon>
        <taxon>Dikarya</taxon>
        <taxon>Basidiomycota</taxon>
        <taxon>Pucciniomycotina</taxon>
        <taxon>Pucciniomycetes</taxon>
        <taxon>Pucciniales</taxon>
        <taxon>Pucciniaceae</taxon>
        <taxon>Puccinia</taxon>
    </lineage>
</organism>
<keyword evidence="2" id="KW-1185">Reference proteome</keyword>
<comment type="caution">
    <text evidence="1">The sequence shown here is derived from an EMBL/GenBank/DDBJ whole genome shotgun (WGS) entry which is preliminary data.</text>
</comment>
<evidence type="ECO:0000313" key="1">
    <source>
        <dbReference type="EMBL" id="KNE89445.1"/>
    </source>
</evidence>
<name>A0A0L0UR49_9BASI</name>
<dbReference type="AlphaFoldDB" id="A0A0L0UR49"/>
<protein>
    <submittedName>
        <fullName evidence="1">Uncharacterized protein</fullName>
    </submittedName>
</protein>
<reference evidence="2" key="1">
    <citation type="submission" date="2014-03" db="EMBL/GenBank/DDBJ databases">
        <title>The Genome Sequence of Puccinia striiformis f. sp. tritici PST-78.</title>
        <authorList>
            <consortium name="The Broad Institute Genome Sequencing Platform"/>
            <person name="Cuomo C."/>
            <person name="Hulbert S."/>
            <person name="Chen X."/>
            <person name="Walker B."/>
            <person name="Young S.K."/>
            <person name="Zeng Q."/>
            <person name="Gargeya S."/>
            <person name="Fitzgerald M."/>
            <person name="Haas B."/>
            <person name="Abouelleil A."/>
            <person name="Alvarado L."/>
            <person name="Arachchi H.M."/>
            <person name="Berlin A.M."/>
            <person name="Chapman S.B."/>
            <person name="Goldberg J."/>
            <person name="Griggs A."/>
            <person name="Gujja S."/>
            <person name="Hansen M."/>
            <person name="Howarth C."/>
            <person name="Imamovic A."/>
            <person name="Larimer J."/>
            <person name="McCowan C."/>
            <person name="Montmayeur A."/>
            <person name="Murphy C."/>
            <person name="Neiman D."/>
            <person name="Pearson M."/>
            <person name="Priest M."/>
            <person name="Roberts A."/>
            <person name="Saif S."/>
            <person name="Shea T."/>
            <person name="Sisk P."/>
            <person name="Sykes S."/>
            <person name="Wortman J."/>
            <person name="Nusbaum C."/>
            <person name="Birren B."/>
        </authorList>
    </citation>
    <scope>NUCLEOTIDE SEQUENCE [LARGE SCALE GENOMIC DNA]</scope>
    <source>
        <strain evidence="2">race PST-78</strain>
    </source>
</reference>
<accession>A0A0L0UR49</accession>
<proteinExistence type="predicted"/>
<dbReference type="EMBL" id="AJIL01000361">
    <property type="protein sequence ID" value="KNE89445.1"/>
    <property type="molecule type" value="Genomic_DNA"/>
</dbReference>
<evidence type="ECO:0000313" key="2">
    <source>
        <dbReference type="Proteomes" id="UP000054564"/>
    </source>
</evidence>